<dbReference type="PANTHER" id="PTHR45708">
    <property type="entry name" value="ENDOCHITINASE"/>
    <property type="match status" value="1"/>
</dbReference>
<dbReference type="EMBL" id="VIGB01000003">
    <property type="protein sequence ID" value="TQF01613.1"/>
    <property type="molecule type" value="Genomic_DNA"/>
</dbReference>
<evidence type="ECO:0000256" key="1">
    <source>
        <dbReference type="ARBA" id="ARBA00012729"/>
    </source>
</evidence>
<dbReference type="AlphaFoldDB" id="A0A540VXX6"/>
<dbReference type="GO" id="GO:0005576">
    <property type="term" value="C:extracellular region"/>
    <property type="evidence" value="ECO:0007669"/>
    <property type="project" value="TreeGrafter"/>
</dbReference>
<keyword evidence="7" id="KW-1185">Reference proteome</keyword>
<evidence type="ECO:0000259" key="5">
    <source>
        <dbReference type="PROSITE" id="PS51910"/>
    </source>
</evidence>
<organism evidence="6 7">
    <name type="scientific">Kitasatospora acidiphila</name>
    <dbReference type="NCBI Taxonomy" id="2567942"/>
    <lineage>
        <taxon>Bacteria</taxon>
        <taxon>Bacillati</taxon>
        <taxon>Actinomycetota</taxon>
        <taxon>Actinomycetes</taxon>
        <taxon>Kitasatosporales</taxon>
        <taxon>Streptomycetaceae</taxon>
        <taxon>Kitasatospora</taxon>
    </lineage>
</organism>
<keyword evidence="4" id="KW-0732">Signal</keyword>
<feature type="domain" description="GH18" evidence="5">
    <location>
        <begin position="54"/>
        <end position="322"/>
    </location>
</feature>
<dbReference type="Proteomes" id="UP000319103">
    <property type="component" value="Unassembled WGS sequence"/>
</dbReference>
<evidence type="ECO:0000256" key="2">
    <source>
        <dbReference type="ARBA" id="ARBA00022801"/>
    </source>
</evidence>
<name>A0A540VXX6_9ACTN</name>
<dbReference type="SUPFAM" id="SSF51445">
    <property type="entry name" value="(Trans)glycosidases"/>
    <property type="match status" value="1"/>
</dbReference>
<keyword evidence="2" id="KW-0378">Hydrolase</keyword>
<dbReference type="InterPro" id="IPR050542">
    <property type="entry name" value="Glycosyl_Hydrlase18_Chitinase"/>
</dbReference>
<protein>
    <recommendedName>
        <fullName evidence="1">chitinase</fullName>
        <ecNumber evidence="1">3.2.1.14</ecNumber>
    </recommendedName>
</protein>
<dbReference type="InterPro" id="IPR017853">
    <property type="entry name" value="GH"/>
</dbReference>
<evidence type="ECO:0000256" key="4">
    <source>
        <dbReference type="SAM" id="SignalP"/>
    </source>
</evidence>
<evidence type="ECO:0000256" key="3">
    <source>
        <dbReference type="ARBA" id="ARBA00023295"/>
    </source>
</evidence>
<evidence type="ECO:0000313" key="6">
    <source>
        <dbReference type="EMBL" id="TQF01613.1"/>
    </source>
</evidence>
<reference evidence="6 7" key="1">
    <citation type="submission" date="2019-06" db="EMBL/GenBank/DDBJ databases">
        <title>Description of Kitasatospora acidophila sp. nov. isolated from pine grove soil, and reclassification of Streptomyces novaecaesareae to Kitasatospora novaeceasareae comb. nov.</title>
        <authorList>
            <person name="Kim M.J."/>
        </authorList>
    </citation>
    <scope>NUCLEOTIDE SEQUENCE [LARGE SCALE GENOMIC DNA]</scope>
    <source>
        <strain evidence="6 7">MMS16-CNU292</strain>
    </source>
</reference>
<dbReference type="GO" id="GO:0005975">
    <property type="term" value="P:carbohydrate metabolic process"/>
    <property type="evidence" value="ECO:0007669"/>
    <property type="project" value="InterPro"/>
</dbReference>
<gene>
    <name evidence="6" type="ORF">E6W39_04350</name>
</gene>
<feature type="chain" id="PRO_5022123995" description="chitinase" evidence="4">
    <location>
        <begin position="44"/>
        <end position="322"/>
    </location>
</feature>
<dbReference type="PANTHER" id="PTHR45708:SF60">
    <property type="entry name" value="III CHITINASE, PUTATIVE (AFU_ORTHOLOGUE AFUA_5G03850)-RELATED"/>
    <property type="match status" value="1"/>
</dbReference>
<dbReference type="PROSITE" id="PS01095">
    <property type="entry name" value="GH18_1"/>
    <property type="match status" value="1"/>
</dbReference>
<dbReference type="GO" id="GO:0008843">
    <property type="term" value="F:endochitinase activity"/>
    <property type="evidence" value="ECO:0007669"/>
    <property type="project" value="UniProtKB-EC"/>
</dbReference>
<evidence type="ECO:0000313" key="7">
    <source>
        <dbReference type="Proteomes" id="UP000319103"/>
    </source>
</evidence>
<dbReference type="Gene3D" id="3.20.20.80">
    <property type="entry name" value="Glycosidases"/>
    <property type="match status" value="1"/>
</dbReference>
<keyword evidence="3" id="KW-0326">Glycosidase</keyword>
<feature type="signal peptide" evidence="4">
    <location>
        <begin position="1"/>
        <end position="43"/>
    </location>
</feature>
<dbReference type="InterPro" id="IPR001223">
    <property type="entry name" value="Glyco_hydro18_cat"/>
</dbReference>
<dbReference type="OrthoDB" id="4326650at2"/>
<dbReference type="PROSITE" id="PS51910">
    <property type="entry name" value="GH18_2"/>
    <property type="match status" value="1"/>
</dbReference>
<dbReference type="InterPro" id="IPR001579">
    <property type="entry name" value="Glyco_hydro_18_chit_AS"/>
</dbReference>
<accession>A0A540VXX6</accession>
<comment type="caution">
    <text evidence="6">The sequence shown here is derived from an EMBL/GenBank/DDBJ whole genome shotgun (WGS) entry which is preliminary data.</text>
</comment>
<dbReference type="EC" id="3.2.1.14" evidence="1"/>
<sequence>MPIGVRSPSTEVPLMPRLRSSAALALLAVGALALSVTPAGAHAADPAHRATPAHHVVAYYQTQYDNGSYVSPLPLRGAATDVDVAAFHLNAGSTITLNDDPPSAAKYNQMWQDLATLQQSGLKIEAMLGGAAQGSYADLHNNFATYYPQLRDTLRAHHFNGVDLDIEETFSLADTEHLIKQLHADFGSGFIVNLAPVASDLSGGSSFSGGFDYSRLDRDMGSRISWYNAQFYCGWGDLSSTTDYDSVVANGFAPSRVVAGAVTNSANCDGYVDPATLGSTLTALVGEYPGFGGVAGWEYFNAVPVNGSGPASWYAAAQNAMN</sequence>
<proteinExistence type="predicted"/>